<feature type="region of interest" description="Disordered" evidence="1">
    <location>
        <begin position="48"/>
        <end position="71"/>
    </location>
</feature>
<protein>
    <submittedName>
        <fullName evidence="2">KLHDC4 isoform 2</fullName>
    </submittedName>
</protein>
<sequence>MAAVNEQWWCSWRPLSHGAQTGGKDGGRVYMLGRTGGRHRPEQVAWAHEKGVSDTGCLSQMPGVDEADEWQ</sequence>
<accession>A0A2J8LF34</accession>
<dbReference type="EMBL" id="NBAG03000295">
    <property type="protein sequence ID" value="PNI45877.1"/>
    <property type="molecule type" value="Genomic_DNA"/>
</dbReference>
<evidence type="ECO:0000313" key="2">
    <source>
        <dbReference type="EMBL" id="PNI45877.1"/>
    </source>
</evidence>
<dbReference type="Proteomes" id="UP000236370">
    <property type="component" value="Unassembled WGS sequence"/>
</dbReference>
<proteinExistence type="predicted"/>
<dbReference type="AlphaFoldDB" id="A0A2J8LF34"/>
<evidence type="ECO:0000313" key="3">
    <source>
        <dbReference type="Proteomes" id="UP000236370"/>
    </source>
</evidence>
<name>A0A2J8LF34_PANTR</name>
<reference evidence="2 3" key="1">
    <citation type="submission" date="2017-12" db="EMBL/GenBank/DDBJ databases">
        <title>High-resolution comparative analysis of great ape genomes.</title>
        <authorList>
            <person name="Pollen A."/>
            <person name="Hastie A."/>
            <person name="Hormozdiari F."/>
            <person name="Dougherty M."/>
            <person name="Liu R."/>
            <person name="Chaisson M."/>
            <person name="Hoppe E."/>
            <person name="Hill C."/>
            <person name="Pang A."/>
            <person name="Hillier L."/>
            <person name="Baker C."/>
            <person name="Armstrong J."/>
            <person name="Shendure J."/>
            <person name="Paten B."/>
            <person name="Wilson R."/>
            <person name="Chao H."/>
            <person name="Schneider V."/>
            <person name="Ventura M."/>
            <person name="Kronenberg Z."/>
            <person name="Murali S."/>
            <person name="Gordon D."/>
            <person name="Cantsilieris S."/>
            <person name="Munson K."/>
            <person name="Nelson B."/>
            <person name="Raja A."/>
            <person name="Underwood J."/>
            <person name="Diekhans M."/>
            <person name="Fiddes I."/>
            <person name="Haussler D."/>
            <person name="Eichler E."/>
        </authorList>
    </citation>
    <scope>NUCLEOTIDE SEQUENCE [LARGE SCALE GENOMIC DNA]</scope>
    <source>
        <strain evidence="2">Yerkes chimp pedigree #C0471</strain>
    </source>
</reference>
<organism evidence="2 3">
    <name type="scientific">Pan troglodytes</name>
    <name type="common">Chimpanzee</name>
    <dbReference type="NCBI Taxonomy" id="9598"/>
    <lineage>
        <taxon>Eukaryota</taxon>
        <taxon>Metazoa</taxon>
        <taxon>Chordata</taxon>
        <taxon>Craniata</taxon>
        <taxon>Vertebrata</taxon>
        <taxon>Euteleostomi</taxon>
        <taxon>Mammalia</taxon>
        <taxon>Eutheria</taxon>
        <taxon>Euarchontoglires</taxon>
        <taxon>Primates</taxon>
        <taxon>Haplorrhini</taxon>
        <taxon>Catarrhini</taxon>
        <taxon>Hominidae</taxon>
        <taxon>Pan</taxon>
    </lineage>
</organism>
<evidence type="ECO:0000256" key="1">
    <source>
        <dbReference type="SAM" id="MobiDB-lite"/>
    </source>
</evidence>
<gene>
    <name evidence="2" type="ORF">CK820_G0029506</name>
</gene>
<comment type="caution">
    <text evidence="2">The sequence shown here is derived from an EMBL/GenBank/DDBJ whole genome shotgun (WGS) entry which is preliminary data.</text>
</comment>